<evidence type="ECO:0000313" key="4">
    <source>
        <dbReference type="Proteomes" id="UP000199053"/>
    </source>
</evidence>
<keyword evidence="1" id="KW-1133">Transmembrane helix</keyword>
<keyword evidence="1" id="KW-0812">Transmembrane</keyword>
<feature type="transmembrane region" description="Helical" evidence="1">
    <location>
        <begin position="79"/>
        <end position="102"/>
    </location>
</feature>
<organism evidence="3 4">
    <name type="scientific">Maridesulfovibrio ferrireducens</name>
    <dbReference type="NCBI Taxonomy" id="246191"/>
    <lineage>
        <taxon>Bacteria</taxon>
        <taxon>Pseudomonadati</taxon>
        <taxon>Thermodesulfobacteriota</taxon>
        <taxon>Desulfovibrionia</taxon>
        <taxon>Desulfovibrionales</taxon>
        <taxon>Desulfovibrionaceae</taxon>
        <taxon>Maridesulfovibrio</taxon>
    </lineage>
</organism>
<dbReference type="Pfam" id="PF05232">
    <property type="entry name" value="BTP"/>
    <property type="match status" value="2"/>
</dbReference>
<dbReference type="OrthoDB" id="1631120at2"/>
<evidence type="ECO:0000259" key="2">
    <source>
        <dbReference type="Pfam" id="PF05232"/>
    </source>
</evidence>
<gene>
    <name evidence="3" type="ORF">SAMN05660337_1791</name>
</gene>
<feature type="domain" description="Chlorhexidine efflux transporter" evidence="2">
    <location>
        <begin position="73"/>
        <end position="135"/>
    </location>
</feature>
<protein>
    <submittedName>
        <fullName evidence="3">Uncharacterized membrane protein</fullName>
    </submittedName>
</protein>
<proteinExistence type="predicted"/>
<dbReference type="NCBIfam" id="NF033664">
    <property type="entry name" value="PACE_transport"/>
    <property type="match status" value="1"/>
</dbReference>
<evidence type="ECO:0000256" key="1">
    <source>
        <dbReference type="SAM" id="Phobius"/>
    </source>
</evidence>
<dbReference type="InterPro" id="IPR058208">
    <property type="entry name" value="PACE"/>
</dbReference>
<reference evidence="4" key="1">
    <citation type="submission" date="2016-10" db="EMBL/GenBank/DDBJ databases">
        <authorList>
            <person name="Varghese N."/>
            <person name="Submissions S."/>
        </authorList>
    </citation>
    <scope>NUCLEOTIDE SEQUENCE [LARGE SCALE GENOMIC DNA]</scope>
    <source>
        <strain evidence="4">DSM 16995</strain>
    </source>
</reference>
<name>A0A1G9G1C3_9BACT</name>
<feature type="transmembrane region" description="Helical" evidence="1">
    <location>
        <begin position="108"/>
        <end position="130"/>
    </location>
</feature>
<feature type="transmembrane region" description="Helical" evidence="1">
    <location>
        <begin position="12"/>
        <end position="31"/>
    </location>
</feature>
<keyword evidence="1" id="KW-0472">Membrane</keyword>
<sequence length="145" mass="16799">MRTISDRIRHTILFEGIALIIVIPGTSIITGRPPHEIGAMSIIVSIIAMSWNYIYNLGFDKILIKMKKPLMPRPAHMRICHALFFEVGLIGLMVPFFMYWFQMGALQALIFDAGIALFFLIYSYMFNLAYDHRFPVQTRMEELHT</sequence>
<evidence type="ECO:0000313" key="3">
    <source>
        <dbReference type="EMBL" id="SDK94407.1"/>
    </source>
</evidence>
<feature type="domain" description="Chlorhexidine efflux transporter" evidence="2">
    <location>
        <begin position="2"/>
        <end position="62"/>
    </location>
</feature>
<dbReference type="AlphaFoldDB" id="A0A1G9G1C3"/>
<dbReference type="EMBL" id="FNGA01000002">
    <property type="protein sequence ID" value="SDK94407.1"/>
    <property type="molecule type" value="Genomic_DNA"/>
</dbReference>
<dbReference type="Proteomes" id="UP000199053">
    <property type="component" value="Unassembled WGS sequence"/>
</dbReference>
<dbReference type="STRING" id="246191.SAMN05660337_1791"/>
<feature type="transmembrane region" description="Helical" evidence="1">
    <location>
        <begin position="37"/>
        <end position="58"/>
    </location>
</feature>
<dbReference type="InterPro" id="IPR007896">
    <property type="entry name" value="BTP_bacteria"/>
</dbReference>
<dbReference type="RefSeq" id="WP_092160207.1">
    <property type="nucleotide sequence ID" value="NZ_FNGA01000002.1"/>
</dbReference>
<accession>A0A1G9G1C3</accession>
<keyword evidence="4" id="KW-1185">Reference proteome</keyword>